<name>A0A9P5PAA8_9AGAR</name>
<reference evidence="2" key="1">
    <citation type="submission" date="2020-11" db="EMBL/GenBank/DDBJ databases">
        <authorList>
            <consortium name="DOE Joint Genome Institute"/>
            <person name="Ahrendt S."/>
            <person name="Riley R."/>
            <person name="Andreopoulos W."/>
            <person name="Labutti K."/>
            <person name="Pangilinan J."/>
            <person name="Ruiz-Duenas F.J."/>
            <person name="Barrasa J.M."/>
            <person name="Sanchez-Garcia M."/>
            <person name="Camarero S."/>
            <person name="Miyauchi S."/>
            <person name="Serrano A."/>
            <person name="Linde D."/>
            <person name="Babiker R."/>
            <person name="Drula E."/>
            <person name="Ayuso-Fernandez I."/>
            <person name="Pacheco R."/>
            <person name="Padilla G."/>
            <person name="Ferreira P."/>
            <person name="Barriuso J."/>
            <person name="Kellner H."/>
            <person name="Castanera R."/>
            <person name="Alfaro M."/>
            <person name="Ramirez L."/>
            <person name="Pisabarro A.G."/>
            <person name="Kuo A."/>
            <person name="Tritt A."/>
            <person name="Lipzen A."/>
            <person name="He G."/>
            <person name="Yan M."/>
            <person name="Ng V."/>
            <person name="Cullen D."/>
            <person name="Martin F."/>
            <person name="Rosso M.-N."/>
            <person name="Henrissat B."/>
            <person name="Hibbett D."/>
            <person name="Martinez A.T."/>
            <person name="Grigoriev I.V."/>
        </authorList>
    </citation>
    <scope>NUCLEOTIDE SEQUENCE</scope>
    <source>
        <strain evidence="2">AH 40177</strain>
    </source>
</reference>
<protein>
    <submittedName>
        <fullName evidence="2">Uncharacterized protein</fullName>
    </submittedName>
</protein>
<sequence length="182" mass="20703">MPSYTPYHPLSIVHASPKMKNGIQAKVGGCDMDGSKRSLYVMNSAEMKQFDGSEYKNLLQAATSELEMWNGNGKEALDRVAKSVELLNRVSTCFDSNEDSGRMRYVPGLPRQIFEEKRRTLRAGEALWSVFLSFLFISILTTPDLPGWPRESRNWYNSDAVEADGGQKKKQYIRRPTDKRDT</sequence>
<evidence type="ECO:0000313" key="3">
    <source>
        <dbReference type="Proteomes" id="UP000772434"/>
    </source>
</evidence>
<proteinExistence type="predicted"/>
<comment type="caution">
    <text evidence="2">The sequence shown here is derived from an EMBL/GenBank/DDBJ whole genome shotgun (WGS) entry which is preliminary data.</text>
</comment>
<keyword evidence="3" id="KW-1185">Reference proteome</keyword>
<dbReference type="Proteomes" id="UP000772434">
    <property type="component" value="Unassembled WGS sequence"/>
</dbReference>
<dbReference type="AlphaFoldDB" id="A0A9P5PAA8"/>
<accession>A0A9P5PAA8</accession>
<gene>
    <name evidence="2" type="ORF">BDP27DRAFT_1408274</name>
</gene>
<evidence type="ECO:0000313" key="2">
    <source>
        <dbReference type="EMBL" id="KAF9058480.1"/>
    </source>
</evidence>
<dbReference type="EMBL" id="JADNRY010000375">
    <property type="protein sequence ID" value="KAF9058480.1"/>
    <property type="molecule type" value="Genomic_DNA"/>
</dbReference>
<organism evidence="2 3">
    <name type="scientific">Rhodocollybia butyracea</name>
    <dbReference type="NCBI Taxonomy" id="206335"/>
    <lineage>
        <taxon>Eukaryota</taxon>
        <taxon>Fungi</taxon>
        <taxon>Dikarya</taxon>
        <taxon>Basidiomycota</taxon>
        <taxon>Agaricomycotina</taxon>
        <taxon>Agaricomycetes</taxon>
        <taxon>Agaricomycetidae</taxon>
        <taxon>Agaricales</taxon>
        <taxon>Marasmiineae</taxon>
        <taxon>Omphalotaceae</taxon>
        <taxon>Rhodocollybia</taxon>
    </lineage>
</organism>
<evidence type="ECO:0000256" key="1">
    <source>
        <dbReference type="SAM" id="MobiDB-lite"/>
    </source>
</evidence>
<feature type="region of interest" description="Disordered" evidence="1">
    <location>
        <begin position="159"/>
        <end position="182"/>
    </location>
</feature>